<dbReference type="Gene3D" id="3.80.10.10">
    <property type="entry name" value="Ribonuclease Inhibitor"/>
    <property type="match status" value="2"/>
</dbReference>
<evidence type="ECO:0000259" key="8">
    <source>
        <dbReference type="Pfam" id="PF11721"/>
    </source>
</evidence>
<dbReference type="FunFam" id="2.60.120.430:FF:000002">
    <property type="entry name" value="Leucine-rich repeat receptor-like protein kinase"/>
    <property type="match status" value="1"/>
</dbReference>
<accession>A0A453QER3</accession>
<reference evidence="9" key="5">
    <citation type="journal article" date="2021" name="G3 (Bethesda)">
        <title>Aegilops tauschii genome assembly Aet v5.0 features greater sequence contiguity and improved annotation.</title>
        <authorList>
            <person name="Wang L."/>
            <person name="Zhu T."/>
            <person name="Rodriguez J.C."/>
            <person name="Deal K.R."/>
            <person name="Dubcovsky J."/>
            <person name="McGuire P.E."/>
            <person name="Lux T."/>
            <person name="Spannagl M."/>
            <person name="Mayer K.F.X."/>
            <person name="Baldrich P."/>
            <person name="Meyers B.C."/>
            <person name="Huo N."/>
            <person name="Gu Y.Q."/>
            <person name="Zhou H."/>
            <person name="Devos K.M."/>
            <person name="Bennetzen J.L."/>
            <person name="Unver T."/>
            <person name="Budak H."/>
            <person name="Gulick P.J."/>
            <person name="Galiba G."/>
            <person name="Kalapos B."/>
            <person name="Nelson D.R."/>
            <person name="Li P."/>
            <person name="You F.M."/>
            <person name="Luo M.C."/>
            <person name="Dvorak J."/>
        </authorList>
    </citation>
    <scope>NUCLEOTIDE SEQUENCE [LARGE SCALE GENOMIC DNA]</scope>
    <source>
        <strain evidence="9">cv. AL8/78</strain>
    </source>
</reference>
<evidence type="ECO:0000256" key="6">
    <source>
        <dbReference type="ARBA" id="ARBA00022840"/>
    </source>
</evidence>
<reference evidence="9" key="4">
    <citation type="submission" date="2019-03" db="UniProtKB">
        <authorList>
            <consortium name="EnsemblPlants"/>
        </authorList>
    </citation>
    <scope>IDENTIFICATION</scope>
</reference>
<reference evidence="9" key="3">
    <citation type="journal article" date="2017" name="Nature">
        <title>Genome sequence of the progenitor of the wheat D genome Aegilops tauschii.</title>
        <authorList>
            <person name="Luo M.C."/>
            <person name="Gu Y.Q."/>
            <person name="Puiu D."/>
            <person name="Wang H."/>
            <person name="Twardziok S.O."/>
            <person name="Deal K.R."/>
            <person name="Huo N."/>
            <person name="Zhu T."/>
            <person name="Wang L."/>
            <person name="Wang Y."/>
            <person name="McGuire P.E."/>
            <person name="Liu S."/>
            <person name="Long H."/>
            <person name="Ramasamy R.K."/>
            <person name="Rodriguez J.C."/>
            <person name="Van S.L."/>
            <person name="Yuan L."/>
            <person name="Wang Z."/>
            <person name="Xia Z."/>
            <person name="Xiao L."/>
            <person name="Anderson O.D."/>
            <person name="Ouyang S."/>
            <person name="Liang Y."/>
            <person name="Zimin A.V."/>
            <person name="Pertea G."/>
            <person name="Qi P."/>
            <person name="Bennetzen J.L."/>
            <person name="Dai X."/>
            <person name="Dawson M.W."/>
            <person name="Muller H.G."/>
            <person name="Kugler K."/>
            <person name="Rivarola-Duarte L."/>
            <person name="Spannagl M."/>
            <person name="Mayer K.F.X."/>
            <person name="Lu F.H."/>
            <person name="Bevan M.W."/>
            <person name="Leroy P."/>
            <person name="Li P."/>
            <person name="You F.M."/>
            <person name="Sun Q."/>
            <person name="Liu Z."/>
            <person name="Lyons E."/>
            <person name="Wicker T."/>
            <person name="Salzberg S.L."/>
            <person name="Devos K.M."/>
            <person name="Dvorak J."/>
        </authorList>
    </citation>
    <scope>NUCLEOTIDE SEQUENCE [LARGE SCALE GENOMIC DNA]</scope>
    <source>
        <strain evidence="9">cv. AL8/78</strain>
    </source>
</reference>
<reference evidence="10" key="1">
    <citation type="journal article" date="2014" name="Science">
        <title>Ancient hybridizations among the ancestral genomes of bread wheat.</title>
        <authorList>
            <consortium name="International Wheat Genome Sequencing Consortium,"/>
            <person name="Marcussen T."/>
            <person name="Sandve S.R."/>
            <person name="Heier L."/>
            <person name="Spannagl M."/>
            <person name="Pfeifer M."/>
            <person name="Jakobsen K.S."/>
            <person name="Wulff B.B."/>
            <person name="Steuernagel B."/>
            <person name="Mayer K.F."/>
            <person name="Olsen O.A."/>
        </authorList>
    </citation>
    <scope>NUCLEOTIDE SEQUENCE [LARGE SCALE GENOMIC DNA]</scope>
    <source>
        <strain evidence="10">cv. AL8/78</strain>
    </source>
</reference>
<dbReference type="GO" id="GO:0005524">
    <property type="term" value="F:ATP binding"/>
    <property type="evidence" value="ECO:0007669"/>
    <property type="project" value="UniProtKB-KW"/>
</dbReference>
<evidence type="ECO:0000256" key="4">
    <source>
        <dbReference type="ARBA" id="ARBA00022729"/>
    </source>
</evidence>
<dbReference type="AlphaFoldDB" id="A0A453QER3"/>
<sequence>GQKAGPQWNISGDPCTGAAIDNTNIDNNDIFKAAIKCEVCTGGNTSVCRITRLKIYALDAVGPIPEELRNLTALTDLDLGQNYLTGPLPSFIGELTDMKFMTFGINALSGPVPKELGNLKNLIKLGLGGNNFSGSLPSELGNLAKLEELYIDSSGLSGPLPSSLSQLTKMKKVWASDNDFTGQIPDYIGSWSSLTELRLQGNSFQGPIPATLSNLGQLASLVLRNCRISDKLVSIDFSKFTSLNLLDFSYNLLSGSIPSWAKNSQFVLPAGWGCLQRNTPCFLDSPKSSSFAVDSGKSIVGPDNSVYQPDRASLGAASLYVTGAPTWGVSNVGKFMDANNGSYIIHSPGQFLNTLDPELFQNARMSPSSLRYFGIGLENGNYTVTLLFAEFDFPDTQSWKSRGRRVFDIYVQGERKEQNFDIRKAAGGKSFTAVRKQYTVPVTKNFLDIHLFWAGKGTCCIPTQGYYGPAISALSATPSTNQFTYNHTFHISNK</sequence>
<reference evidence="10" key="2">
    <citation type="journal article" date="2017" name="Nat. Plants">
        <title>The Aegilops tauschii genome reveals multiple impacts of transposons.</title>
        <authorList>
            <person name="Zhao G."/>
            <person name="Zou C."/>
            <person name="Li K."/>
            <person name="Wang K."/>
            <person name="Li T."/>
            <person name="Gao L."/>
            <person name="Zhang X."/>
            <person name="Wang H."/>
            <person name="Yang Z."/>
            <person name="Liu X."/>
            <person name="Jiang W."/>
            <person name="Mao L."/>
            <person name="Kong X."/>
            <person name="Jiao Y."/>
            <person name="Jia J."/>
        </authorList>
    </citation>
    <scope>NUCLEOTIDE SEQUENCE [LARGE SCALE GENOMIC DNA]</scope>
    <source>
        <strain evidence="10">cv. AL8/78</strain>
    </source>
</reference>
<dbReference type="Gene3D" id="2.60.120.430">
    <property type="entry name" value="Galactose-binding lectin"/>
    <property type="match status" value="1"/>
</dbReference>
<dbReference type="Pfam" id="PF11721">
    <property type="entry name" value="Malectin"/>
    <property type="match status" value="1"/>
</dbReference>
<proteinExistence type="predicted"/>
<evidence type="ECO:0000256" key="3">
    <source>
        <dbReference type="ARBA" id="ARBA00022679"/>
    </source>
</evidence>
<organism evidence="9 10">
    <name type="scientific">Aegilops tauschii subsp. strangulata</name>
    <name type="common">Goatgrass</name>
    <dbReference type="NCBI Taxonomy" id="200361"/>
    <lineage>
        <taxon>Eukaryota</taxon>
        <taxon>Viridiplantae</taxon>
        <taxon>Streptophyta</taxon>
        <taxon>Embryophyta</taxon>
        <taxon>Tracheophyta</taxon>
        <taxon>Spermatophyta</taxon>
        <taxon>Magnoliopsida</taxon>
        <taxon>Liliopsida</taxon>
        <taxon>Poales</taxon>
        <taxon>Poaceae</taxon>
        <taxon>BOP clade</taxon>
        <taxon>Pooideae</taxon>
        <taxon>Triticodae</taxon>
        <taxon>Triticeae</taxon>
        <taxon>Triticinae</taxon>
        <taxon>Aegilops</taxon>
    </lineage>
</organism>
<dbReference type="InterPro" id="IPR021720">
    <property type="entry name" value="Malectin_dom"/>
</dbReference>
<dbReference type="FunFam" id="3.80.10.10:FF:000766">
    <property type="entry name" value="Os05g0263100 protein"/>
    <property type="match status" value="1"/>
</dbReference>
<dbReference type="GO" id="GO:0004674">
    <property type="term" value="F:protein serine/threonine kinase activity"/>
    <property type="evidence" value="ECO:0007669"/>
    <property type="project" value="UniProtKB-EC"/>
</dbReference>
<keyword evidence="4" id="KW-0732">Signal</keyword>
<protein>
    <recommendedName>
        <fullName evidence="1">non-specific serine/threonine protein kinase</fullName>
        <ecNumber evidence="1">2.7.11.1</ecNumber>
    </recommendedName>
</protein>
<evidence type="ECO:0000256" key="2">
    <source>
        <dbReference type="ARBA" id="ARBA00022553"/>
    </source>
</evidence>
<keyword evidence="2" id="KW-0597">Phosphoprotein</keyword>
<dbReference type="GO" id="GO:0005886">
    <property type="term" value="C:plasma membrane"/>
    <property type="evidence" value="ECO:0007669"/>
    <property type="project" value="TreeGrafter"/>
</dbReference>
<dbReference type="InterPro" id="IPR001611">
    <property type="entry name" value="Leu-rich_rpt"/>
</dbReference>
<dbReference type="EnsemblPlants" id="AET7Gv20084000.9">
    <property type="protein sequence ID" value="AET7Gv20084000.9"/>
    <property type="gene ID" value="AET7Gv20084000"/>
</dbReference>
<dbReference type="PANTHER" id="PTHR48006">
    <property type="entry name" value="LEUCINE-RICH REPEAT-CONTAINING PROTEIN DDB_G0281931-RELATED"/>
    <property type="match status" value="1"/>
</dbReference>
<feature type="domain" description="Malectin" evidence="8">
    <location>
        <begin position="291"/>
        <end position="474"/>
    </location>
</feature>
<keyword evidence="6" id="KW-0067">ATP-binding</keyword>
<dbReference type="Gramene" id="AET7Gv20084000.9">
    <property type="protein sequence ID" value="AET7Gv20084000.9"/>
    <property type="gene ID" value="AET7Gv20084000"/>
</dbReference>
<keyword evidence="7" id="KW-0325">Glycoprotein</keyword>
<dbReference type="SUPFAM" id="SSF52058">
    <property type="entry name" value="L domain-like"/>
    <property type="match status" value="1"/>
</dbReference>
<keyword evidence="3" id="KW-0808">Transferase</keyword>
<dbReference type="InterPro" id="IPR051824">
    <property type="entry name" value="LRR_Rcpt-Like_S/T_Kinase"/>
</dbReference>
<keyword evidence="10" id="KW-1185">Reference proteome</keyword>
<dbReference type="InterPro" id="IPR032675">
    <property type="entry name" value="LRR_dom_sf"/>
</dbReference>
<dbReference type="Proteomes" id="UP000015105">
    <property type="component" value="Chromosome 7D"/>
</dbReference>
<keyword evidence="5" id="KW-0547">Nucleotide-binding</keyword>
<evidence type="ECO:0000313" key="10">
    <source>
        <dbReference type="Proteomes" id="UP000015105"/>
    </source>
</evidence>
<name>A0A453QER3_AEGTS</name>
<evidence type="ECO:0000256" key="7">
    <source>
        <dbReference type="ARBA" id="ARBA00023180"/>
    </source>
</evidence>
<dbReference type="PANTHER" id="PTHR48006:SF41">
    <property type="entry name" value="OS04G0616500 PROTEIN"/>
    <property type="match status" value="1"/>
</dbReference>
<dbReference type="Pfam" id="PF00560">
    <property type="entry name" value="LRR_1"/>
    <property type="match status" value="4"/>
</dbReference>
<dbReference type="EC" id="2.7.11.1" evidence="1"/>
<evidence type="ECO:0000256" key="5">
    <source>
        <dbReference type="ARBA" id="ARBA00022741"/>
    </source>
</evidence>
<evidence type="ECO:0000256" key="1">
    <source>
        <dbReference type="ARBA" id="ARBA00012513"/>
    </source>
</evidence>
<evidence type="ECO:0000313" key="9">
    <source>
        <dbReference type="EnsemblPlants" id="AET7Gv20084000.9"/>
    </source>
</evidence>